<feature type="domain" description="Hydantoinase A/oxoprolinase" evidence="1">
    <location>
        <begin position="200"/>
        <end position="372"/>
    </location>
</feature>
<dbReference type="Pfam" id="PF05378">
    <property type="entry name" value="Hydant_A_N"/>
    <property type="match status" value="1"/>
</dbReference>
<comment type="caution">
    <text evidence="3">The sequence shown here is derived from an EMBL/GenBank/DDBJ whole genome shotgun (WGS) entry which is preliminary data.</text>
</comment>
<gene>
    <name evidence="3" type="ORF">DB43_HK00500</name>
</gene>
<evidence type="ECO:0008006" key="5">
    <source>
        <dbReference type="Google" id="ProtNLM"/>
    </source>
</evidence>
<feature type="domain" description="Hydantoinase/oxoprolinase N-terminal" evidence="2">
    <location>
        <begin position="9"/>
        <end position="179"/>
    </location>
</feature>
<reference evidence="3 4" key="1">
    <citation type="journal article" date="2014" name="Mol. Biol. Evol.">
        <title>Massive expansion of Ubiquitination-related gene families within the Chlamydiae.</title>
        <authorList>
            <person name="Domman D."/>
            <person name="Collingro A."/>
            <person name="Lagkouvardos I."/>
            <person name="Gehre L."/>
            <person name="Weinmaier T."/>
            <person name="Rattei T."/>
            <person name="Subtil A."/>
            <person name="Horn M."/>
        </authorList>
    </citation>
    <scope>NUCLEOTIDE SEQUENCE [LARGE SCALE GENOMIC DNA]</scope>
    <source>
        <strain evidence="3 4">OEW1</strain>
    </source>
</reference>
<dbReference type="GO" id="GO:0006749">
    <property type="term" value="P:glutathione metabolic process"/>
    <property type="evidence" value="ECO:0007669"/>
    <property type="project" value="TreeGrafter"/>
</dbReference>
<accession>A0A0C1E647</accession>
<dbReference type="Proteomes" id="UP000031307">
    <property type="component" value="Unassembled WGS sequence"/>
</dbReference>
<organism evidence="3 4">
    <name type="scientific">Parachlamydia acanthamoebae</name>
    <dbReference type="NCBI Taxonomy" id="83552"/>
    <lineage>
        <taxon>Bacteria</taxon>
        <taxon>Pseudomonadati</taxon>
        <taxon>Chlamydiota</taxon>
        <taxon>Chlamydiia</taxon>
        <taxon>Parachlamydiales</taxon>
        <taxon>Parachlamydiaceae</taxon>
        <taxon>Parachlamydia</taxon>
    </lineage>
</organism>
<evidence type="ECO:0000259" key="1">
    <source>
        <dbReference type="Pfam" id="PF01968"/>
    </source>
</evidence>
<dbReference type="AlphaFoldDB" id="A0A0C1E647"/>
<dbReference type="InterPro" id="IPR008040">
    <property type="entry name" value="Hydant_A_N"/>
</dbReference>
<proteinExistence type="predicted"/>
<dbReference type="Pfam" id="PF01968">
    <property type="entry name" value="Hydantoinase_A"/>
    <property type="match status" value="1"/>
</dbReference>
<evidence type="ECO:0000313" key="3">
    <source>
        <dbReference type="EMBL" id="KIA76777.1"/>
    </source>
</evidence>
<dbReference type="GO" id="GO:0005829">
    <property type="term" value="C:cytosol"/>
    <property type="evidence" value="ECO:0007669"/>
    <property type="project" value="TreeGrafter"/>
</dbReference>
<evidence type="ECO:0000313" key="4">
    <source>
        <dbReference type="Proteomes" id="UP000031307"/>
    </source>
</evidence>
<dbReference type="PANTHER" id="PTHR11365:SF23">
    <property type="entry name" value="HYPOTHETICAL 5-OXOPROLINASE (EUROFUNG)-RELATED"/>
    <property type="match status" value="1"/>
</dbReference>
<sequence>MSMKKQRYKIGIDIGGTNTDVVLVNSETKITAYTKVATTREVNDGIRVGLKQIMNDTKIKGEDISGIFLGTTQAVNAIHQRHHLNRVGVIRIAGHHPQSLPSCYSWPQELRDTLYVGTETVDGGFECNGDLITPINPPQIRKAVENLQKQKMESLAIVGVFASLNPCHELLAKEISQEVTKGKIPISLSHQIGGAGFVERENSTILNAALKSVMSNVFKNLVVTCSDLGIACPIWVTQNNGSILDLAHAIEYPVLTISAGPTNSFIGGAKLAQIDDAIIIDIGGTSTDIGVIRRGIPRQCLNNSKIGGISLNFSIPDVCSIGLGGGSHVTIERNKVEIDSKSCGNRTFIESVSFGGKQLTLTDVALALGHLDIPGARPKNVTLSHRGCKVVMDEALRKIYDLISNISPEERSLPIVMIGGGASLLPKNLLGGRCIIPPYAHVANAFGAALAEISATVDTVVSLVEREKVLEDLRQQSIQLAIQKGADFKTIKVVDLEILPYHYIPNQMARVIVRASGSQIAF</sequence>
<dbReference type="InterPro" id="IPR045079">
    <property type="entry name" value="Oxoprolinase-like"/>
</dbReference>
<evidence type="ECO:0000259" key="2">
    <source>
        <dbReference type="Pfam" id="PF05378"/>
    </source>
</evidence>
<dbReference type="PANTHER" id="PTHR11365">
    <property type="entry name" value="5-OXOPROLINASE RELATED"/>
    <property type="match status" value="1"/>
</dbReference>
<name>A0A0C1E647_9BACT</name>
<dbReference type="GO" id="GO:0017168">
    <property type="term" value="F:5-oxoprolinase (ATP-hydrolyzing) activity"/>
    <property type="evidence" value="ECO:0007669"/>
    <property type="project" value="TreeGrafter"/>
</dbReference>
<dbReference type="Gene3D" id="3.30.420.40">
    <property type="match status" value="2"/>
</dbReference>
<dbReference type="InterPro" id="IPR002821">
    <property type="entry name" value="Hydantoinase_A"/>
</dbReference>
<dbReference type="EMBL" id="JSAM01000106">
    <property type="protein sequence ID" value="KIA76777.1"/>
    <property type="molecule type" value="Genomic_DNA"/>
</dbReference>
<dbReference type="PATRIC" id="fig|83552.4.peg.2140"/>
<protein>
    <recommendedName>
        <fullName evidence="5">Hydantoin utilization protein A</fullName>
    </recommendedName>
</protein>
<dbReference type="InterPro" id="IPR043129">
    <property type="entry name" value="ATPase_NBD"/>
</dbReference>
<dbReference type="SUPFAM" id="SSF53067">
    <property type="entry name" value="Actin-like ATPase domain"/>
    <property type="match status" value="1"/>
</dbReference>